<name>A0A8S5T8T9_9CAUD</name>
<protein>
    <submittedName>
        <fullName evidence="1">Uncharacterized protein</fullName>
    </submittedName>
</protein>
<accession>A0A8S5T8T9</accession>
<dbReference type="EMBL" id="BK032775">
    <property type="protein sequence ID" value="DAF59665.1"/>
    <property type="molecule type" value="Genomic_DNA"/>
</dbReference>
<evidence type="ECO:0000313" key="1">
    <source>
        <dbReference type="EMBL" id="DAF59665.1"/>
    </source>
</evidence>
<proteinExistence type="predicted"/>
<organism evidence="1">
    <name type="scientific">Siphoviridae sp. ct0Wl9</name>
    <dbReference type="NCBI Taxonomy" id="2827763"/>
    <lineage>
        <taxon>Viruses</taxon>
        <taxon>Duplodnaviria</taxon>
        <taxon>Heunggongvirae</taxon>
        <taxon>Uroviricota</taxon>
        <taxon>Caudoviricetes</taxon>
    </lineage>
</organism>
<reference evidence="1" key="1">
    <citation type="journal article" date="2021" name="Proc. Natl. Acad. Sci. U.S.A.">
        <title>A Catalog of Tens of Thousands of Viruses from Human Metagenomes Reveals Hidden Associations with Chronic Diseases.</title>
        <authorList>
            <person name="Tisza M.J."/>
            <person name="Buck C.B."/>
        </authorList>
    </citation>
    <scope>NUCLEOTIDE SEQUENCE</scope>
    <source>
        <strain evidence="1">Ct0Wl9</strain>
    </source>
</reference>
<sequence length="51" mass="6056">MKIDKLIKGGDIMIWYDMSYNQFEPDLINKLDIESEENESDIEDIAFEVKE</sequence>